<accession>J0LBD9</accession>
<dbReference type="Proteomes" id="UP000006514">
    <property type="component" value="Unassembled WGS sequence"/>
</dbReference>
<protein>
    <recommendedName>
        <fullName evidence="3">Chromo domain-containing protein</fullName>
    </recommendedName>
</protein>
<evidence type="ECO:0000313" key="1">
    <source>
        <dbReference type="EMBL" id="EJD33768.1"/>
    </source>
</evidence>
<organism evidence="1 2">
    <name type="scientific">Auricularia subglabra (strain TFB-10046 / SS5)</name>
    <name type="common">White-rot fungus</name>
    <name type="synonym">Auricularia delicata (strain TFB10046)</name>
    <dbReference type="NCBI Taxonomy" id="717982"/>
    <lineage>
        <taxon>Eukaryota</taxon>
        <taxon>Fungi</taxon>
        <taxon>Dikarya</taxon>
        <taxon>Basidiomycota</taxon>
        <taxon>Agaricomycotina</taxon>
        <taxon>Agaricomycetes</taxon>
        <taxon>Auriculariales</taxon>
        <taxon>Auriculariaceae</taxon>
        <taxon>Auricularia</taxon>
    </lineage>
</organism>
<dbReference type="KEGG" id="adl:AURDEDRAFT_32249"/>
<sequence>TFRIDLPDELKARGIHPMFHASLLRVHVPNDDRRFPSRLAYQVFDLGDKDDLSDVKEIMTHSGTGRDALFKVVWKAGD</sequence>
<dbReference type="OMA" id="IETHVGQ"/>
<proteinExistence type="predicted"/>
<name>J0LBD9_AURST</name>
<dbReference type="InParanoid" id="J0LBD9"/>
<dbReference type="OrthoDB" id="3211671at2759"/>
<dbReference type="eggNOG" id="KOG0017">
    <property type="taxonomic scope" value="Eukaryota"/>
</dbReference>
<feature type="non-terminal residue" evidence="1">
    <location>
        <position position="1"/>
    </location>
</feature>
<keyword evidence="2" id="KW-1185">Reference proteome</keyword>
<dbReference type="AlphaFoldDB" id="J0LBD9"/>
<reference evidence="2" key="1">
    <citation type="journal article" date="2012" name="Science">
        <title>The Paleozoic origin of enzymatic lignin decomposition reconstructed from 31 fungal genomes.</title>
        <authorList>
            <person name="Floudas D."/>
            <person name="Binder M."/>
            <person name="Riley R."/>
            <person name="Barry K."/>
            <person name="Blanchette R.A."/>
            <person name="Henrissat B."/>
            <person name="Martinez A.T."/>
            <person name="Otillar R."/>
            <person name="Spatafora J.W."/>
            <person name="Yadav J.S."/>
            <person name="Aerts A."/>
            <person name="Benoit I."/>
            <person name="Boyd A."/>
            <person name="Carlson A."/>
            <person name="Copeland A."/>
            <person name="Coutinho P.M."/>
            <person name="de Vries R.P."/>
            <person name="Ferreira P."/>
            <person name="Findley K."/>
            <person name="Foster B."/>
            <person name="Gaskell J."/>
            <person name="Glotzer D."/>
            <person name="Gorecki P."/>
            <person name="Heitman J."/>
            <person name="Hesse C."/>
            <person name="Hori C."/>
            <person name="Igarashi K."/>
            <person name="Jurgens J.A."/>
            <person name="Kallen N."/>
            <person name="Kersten P."/>
            <person name="Kohler A."/>
            <person name="Kuees U."/>
            <person name="Kumar T.K.A."/>
            <person name="Kuo A."/>
            <person name="LaButti K."/>
            <person name="Larrondo L.F."/>
            <person name="Lindquist E."/>
            <person name="Ling A."/>
            <person name="Lombard V."/>
            <person name="Lucas S."/>
            <person name="Lundell T."/>
            <person name="Martin R."/>
            <person name="McLaughlin D.J."/>
            <person name="Morgenstern I."/>
            <person name="Morin E."/>
            <person name="Murat C."/>
            <person name="Nagy L.G."/>
            <person name="Nolan M."/>
            <person name="Ohm R.A."/>
            <person name="Patyshakuliyeva A."/>
            <person name="Rokas A."/>
            <person name="Ruiz-Duenas F.J."/>
            <person name="Sabat G."/>
            <person name="Salamov A."/>
            <person name="Samejima M."/>
            <person name="Schmutz J."/>
            <person name="Slot J.C."/>
            <person name="St John F."/>
            <person name="Stenlid J."/>
            <person name="Sun H."/>
            <person name="Sun S."/>
            <person name="Syed K."/>
            <person name="Tsang A."/>
            <person name="Wiebenga A."/>
            <person name="Young D."/>
            <person name="Pisabarro A."/>
            <person name="Eastwood D.C."/>
            <person name="Martin F."/>
            <person name="Cullen D."/>
            <person name="Grigoriev I.V."/>
            <person name="Hibbett D.S."/>
        </authorList>
    </citation>
    <scope>NUCLEOTIDE SEQUENCE [LARGE SCALE GENOMIC DNA]</scope>
    <source>
        <strain evidence="2">TFB10046</strain>
    </source>
</reference>
<evidence type="ECO:0008006" key="3">
    <source>
        <dbReference type="Google" id="ProtNLM"/>
    </source>
</evidence>
<dbReference type="EMBL" id="JH688090">
    <property type="protein sequence ID" value="EJD33768.1"/>
    <property type="molecule type" value="Genomic_DNA"/>
</dbReference>
<gene>
    <name evidence="1" type="ORF">AURDEDRAFT_32249</name>
</gene>
<evidence type="ECO:0000313" key="2">
    <source>
        <dbReference type="Proteomes" id="UP000006514"/>
    </source>
</evidence>
<feature type="non-terminal residue" evidence="1">
    <location>
        <position position="78"/>
    </location>
</feature>